<evidence type="ECO:0000313" key="4">
    <source>
        <dbReference type="Proteomes" id="UP000646738"/>
    </source>
</evidence>
<sequence length="188" mass="19304">MHPAHTSVAATAGPALLVAAVLPAAVHALRRSPLWERIAVPAAVALPLLVLTHAWAVLGDLGALRPPGGALVTQPLLFAAAVLFWLPVLVRTRHRLDDAGRCLYLFLAAPLLDLPAVGVVAAGRPVAGLAMITGMLPVGVTAAVVTWAWVNREEREARAAAPGPGDAHCANGAFTSRSSTVGTAKPGR</sequence>
<protein>
    <submittedName>
        <fullName evidence="3">Uncharacterized protein</fullName>
    </submittedName>
</protein>
<feature type="region of interest" description="Disordered" evidence="1">
    <location>
        <begin position="159"/>
        <end position="188"/>
    </location>
</feature>
<feature type="transmembrane region" description="Helical" evidence="2">
    <location>
        <begin position="6"/>
        <end position="26"/>
    </location>
</feature>
<feature type="transmembrane region" description="Helical" evidence="2">
    <location>
        <begin position="102"/>
        <end position="123"/>
    </location>
</feature>
<comment type="caution">
    <text evidence="3">The sequence shown here is derived from an EMBL/GenBank/DDBJ whole genome shotgun (WGS) entry which is preliminary data.</text>
</comment>
<name>A0ABQ3R311_STRRR</name>
<keyword evidence="2" id="KW-1133">Transmembrane helix</keyword>
<feature type="compositionally biased region" description="Polar residues" evidence="1">
    <location>
        <begin position="173"/>
        <end position="182"/>
    </location>
</feature>
<evidence type="ECO:0000256" key="1">
    <source>
        <dbReference type="SAM" id="MobiDB-lite"/>
    </source>
</evidence>
<dbReference type="RefSeq" id="WP_229926532.1">
    <property type="nucleotide sequence ID" value="NZ_BNCB01000003.1"/>
</dbReference>
<accession>A0ABQ3R311</accession>
<evidence type="ECO:0000313" key="3">
    <source>
        <dbReference type="EMBL" id="GHI50238.1"/>
    </source>
</evidence>
<proteinExistence type="predicted"/>
<gene>
    <name evidence="3" type="ORF">Srubr_00840</name>
</gene>
<reference evidence="4" key="1">
    <citation type="submission" date="2023-07" db="EMBL/GenBank/DDBJ databases">
        <title>Whole genome shotgun sequence of Streptomyces achromogenes subsp. rubradiris NBRC 14000.</title>
        <authorList>
            <person name="Komaki H."/>
            <person name="Tamura T."/>
        </authorList>
    </citation>
    <scope>NUCLEOTIDE SEQUENCE [LARGE SCALE GENOMIC DNA]</scope>
    <source>
        <strain evidence="4">NBRC 14000</strain>
    </source>
</reference>
<keyword evidence="2" id="KW-0812">Transmembrane</keyword>
<keyword evidence="2" id="KW-0472">Membrane</keyword>
<dbReference type="Proteomes" id="UP000646738">
    <property type="component" value="Unassembled WGS sequence"/>
</dbReference>
<feature type="transmembrane region" description="Helical" evidence="2">
    <location>
        <begin position="38"/>
        <end position="58"/>
    </location>
</feature>
<feature type="transmembrane region" description="Helical" evidence="2">
    <location>
        <begin position="129"/>
        <end position="150"/>
    </location>
</feature>
<keyword evidence="4" id="KW-1185">Reference proteome</keyword>
<organism evidence="3 4">
    <name type="scientific">Streptomyces rubradiris</name>
    <name type="common">Streptomyces achromogenes subsp. rubradiris</name>
    <dbReference type="NCBI Taxonomy" id="285531"/>
    <lineage>
        <taxon>Bacteria</taxon>
        <taxon>Bacillati</taxon>
        <taxon>Actinomycetota</taxon>
        <taxon>Actinomycetes</taxon>
        <taxon>Kitasatosporales</taxon>
        <taxon>Streptomycetaceae</taxon>
        <taxon>Streptomyces</taxon>
    </lineage>
</organism>
<feature type="transmembrane region" description="Helical" evidence="2">
    <location>
        <begin position="70"/>
        <end position="90"/>
    </location>
</feature>
<evidence type="ECO:0000256" key="2">
    <source>
        <dbReference type="SAM" id="Phobius"/>
    </source>
</evidence>
<dbReference type="EMBL" id="BNEA01000001">
    <property type="protein sequence ID" value="GHI50238.1"/>
    <property type="molecule type" value="Genomic_DNA"/>
</dbReference>